<name>A0A6J5M194_9CAUD</name>
<evidence type="ECO:0000313" key="1">
    <source>
        <dbReference type="EMBL" id="CAB4140021.1"/>
    </source>
</evidence>
<reference evidence="1" key="1">
    <citation type="submission" date="2020-04" db="EMBL/GenBank/DDBJ databases">
        <authorList>
            <person name="Chiriac C."/>
            <person name="Salcher M."/>
            <person name="Ghai R."/>
            <person name="Kavagutti S V."/>
        </authorList>
    </citation>
    <scope>NUCLEOTIDE SEQUENCE</scope>
</reference>
<sequence>MPTNYKVLGQSNPAATTATTLYTVPSATQAVVSTIVIANLTSTSATFRIAVRVAGATLANSQYVAYDITVGASDSTALTLGVTLGATDVITVYASTANLTFTAFGSEIS</sequence>
<organism evidence="1">
    <name type="scientific">uncultured Caudovirales phage</name>
    <dbReference type="NCBI Taxonomy" id="2100421"/>
    <lineage>
        <taxon>Viruses</taxon>
        <taxon>Duplodnaviria</taxon>
        <taxon>Heunggongvirae</taxon>
        <taxon>Uroviricota</taxon>
        <taxon>Caudoviricetes</taxon>
        <taxon>Peduoviridae</taxon>
        <taxon>Maltschvirus</taxon>
        <taxon>Maltschvirus maltsch</taxon>
    </lineage>
</organism>
<accession>A0A6J5M194</accession>
<protein>
    <submittedName>
        <fullName evidence="1">Uncharacterized protein</fullName>
    </submittedName>
</protein>
<proteinExistence type="predicted"/>
<dbReference type="EMBL" id="LR796377">
    <property type="protein sequence ID" value="CAB4140021.1"/>
    <property type="molecule type" value="Genomic_DNA"/>
</dbReference>
<gene>
    <name evidence="1" type="ORF">UFOVP404_1</name>
</gene>